<proteinExistence type="predicted"/>
<dbReference type="AlphaFoldDB" id="A0ABD2LJH4"/>
<protein>
    <submittedName>
        <fullName evidence="3">Uncharacterized protein</fullName>
    </submittedName>
</protein>
<keyword evidence="1" id="KW-0175">Coiled coil</keyword>
<evidence type="ECO:0000256" key="2">
    <source>
        <dbReference type="SAM" id="MobiDB-lite"/>
    </source>
</evidence>
<feature type="region of interest" description="Disordered" evidence="2">
    <location>
        <begin position="141"/>
        <end position="176"/>
    </location>
</feature>
<evidence type="ECO:0000313" key="3">
    <source>
        <dbReference type="EMBL" id="KAL3115380.1"/>
    </source>
</evidence>
<evidence type="ECO:0000256" key="1">
    <source>
        <dbReference type="SAM" id="Coils"/>
    </source>
</evidence>
<feature type="compositionally biased region" description="Basic and acidic residues" evidence="2">
    <location>
        <begin position="390"/>
        <end position="399"/>
    </location>
</feature>
<comment type="caution">
    <text evidence="3">The sequence shown here is derived from an EMBL/GenBank/DDBJ whole genome shotgun (WGS) entry which is preliminary data.</text>
</comment>
<organism evidence="3 4">
    <name type="scientific">Heterodera trifolii</name>
    <dbReference type="NCBI Taxonomy" id="157864"/>
    <lineage>
        <taxon>Eukaryota</taxon>
        <taxon>Metazoa</taxon>
        <taxon>Ecdysozoa</taxon>
        <taxon>Nematoda</taxon>
        <taxon>Chromadorea</taxon>
        <taxon>Rhabditida</taxon>
        <taxon>Tylenchina</taxon>
        <taxon>Tylenchomorpha</taxon>
        <taxon>Tylenchoidea</taxon>
        <taxon>Heteroderidae</taxon>
        <taxon>Heteroderinae</taxon>
        <taxon>Heterodera</taxon>
    </lineage>
</organism>
<name>A0ABD2LJH4_9BILA</name>
<feature type="compositionally biased region" description="Basic residues" evidence="2">
    <location>
        <begin position="143"/>
        <end position="153"/>
    </location>
</feature>
<dbReference type="EMBL" id="JBICBT010000382">
    <property type="protein sequence ID" value="KAL3115380.1"/>
    <property type="molecule type" value="Genomic_DNA"/>
</dbReference>
<feature type="coiled-coil region" evidence="1">
    <location>
        <begin position="65"/>
        <end position="92"/>
    </location>
</feature>
<reference evidence="3 4" key="1">
    <citation type="submission" date="2024-10" db="EMBL/GenBank/DDBJ databases">
        <authorList>
            <person name="Kim D."/>
        </authorList>
    </citation>
    <scope>NUCLEOTIDE SEQUENCE [LARGE SCALE GENOMIC DNA]</scope>
    <source>
        <strain evidence="3">BH-2024</strain>
    </source>
</reference>
<accession>A0ABD2LJH4</accession>
<feature type="region of interest" description="Disordered" evidence="2">
    <location>
        <begin position="328"/>
        <end position="428"/>
    </location>
</feature>
<feature type="compositionally biased region" description="Basic and acidic residues" evidence="2">
    <location>
        <begin position="367"/>
        <end position="380"/>
    </location>
</feature>
<dbReference type="Proteomes" id="UP001620626">
    <property type="component" value="Unassembled WGS sequence"/>
</dbReference>
<gene>
    <name evidence="3" type="ORF">niasHT_014125</name>
</gene>
<feature type="compositionally biased region" description="Acidic residues" evidence="2">
    <location>
        <begin position="351"/>
        <end position="360"/>
    </location>
</feature>
<keyword evidence="4" id="KW-1185">Reference proteome</keyword>
<evidence type="ECO:0000313" key="4">
    <source>
        <dbReference type="Proteomes" id="UP001620626"/>
    </source>
</evidence>
<sequence length="428" mass="49274">MEVKQNNSKFLVDCLFHGLEISYVKGSQSTFKDLADFQPLKASKRSSIFTELRHKINTSINRYENRSFDRHKKELDEEIEKCQNDLLKAMGLEDREVSIECIKGALFLQMFQEAVKEKADEELKALNKKVSEKKEIYNEERKLYKKKHSTSKRRNNEDKKRRRKRAHSSDDDDDICKDKQKLKKSLKAVKGAKSERDEYKKNTKLSKSSRGFFHSLRKSFRSKSSKDPNKRYGFMDLLKEMEDTIRGNEFFMKKMKAITNKAGMKEGGGFDALDKYYAKEARLVFAKGSGQDFLRNIIDLSKWMTAKEVRDCAEKFKWIRGLSAKESRDIEVNGSGKASPVPVGRRKEQSDDSNDGDNEDNAYGSKKTYDDSSDAERENEYANGEDDNYRDERGSGSEQRDDDEDGSGSGNEQRDEDRSGSSKGSDKS</sequence>
<feature type="compositionally biased region" description="Basic and acidic residues" evidence="2">
    <location>
        <begin position="412"/>
        <end position="428"/>
    </location>
</feature>